<sequence>MVSVCGYRTWSLFVATEHGLCLWLQNMVSVCGYRTWSLFVATEHGLCLWLQNMVSVSDSNMHCDVIAARDSPSYGRLIIRSRLTCVAFISQ</sequence>
<comment type="caution">
    <text evidence="1">The sequence shown here is derived from an EMBL/GenBank/DDBJ whole genome shotgun (WGS) entry which is preliminary data.</text>
</comment>
<organism evidence="1 2">
    <name type="scientific">Elysia crispata</name>
    <name type="common">lettuce slug</name>
    <dbReference type="NCBI Taxonomy" id="231223"/>
    <lineage>
        <taxon>Eukaryota</taxon>
        <taxon>Metazoa</taxon>
        <taxon>Spiralia</taxon>
        <taxon>Lophotrochozoa</taxon>
        <taxon>Mollusca</taxon>
        <taxon>Gastropoda</taxon>
        <taxon>Heterobranchia</taxon>
        <taxon>Euthyneura</taxon>
        <taxon>Panpulmonata</taxon>
        <taxon>Sacoglossa</taxon>
        <taxon>Placobranchoidea</taxon>
        <taxon>Plakobranchidae</taxon>
        <taxon>Elysia</taxon>
    </lineage>
</organism>
<gene>
    <name evidence="1" type="ORF">RRG08_022913</name>
</gene>
<name>A0AAE1CJE2_9GAST</name>
<protein>
    <submittedName>
        <fullName evidence="1">Uncharacterized protein</fullName>
    </submittedName>
</protein>
<dbReference type="EMBL" id="JAWDGP010007976">
    <property type="protein sequence ID" value="KAK3698352.1"/>
    <property type="molecule type" value="Genomic_DNA"/>
</dbReference>
<evidence type="ECO:0000313" key="1">
    <source>
        <dbReference type="EMBL" id="KAK3698352.1"/>
    </source>
</evidence>
<reference evidence="1" key="1">
    <citation type="journal article" date="2023" name="G3 (Bethesda)">
        <title>A reference genome for the long-term kleptoplast-retaining sea slug Elysia crispata morphotype clarki.</title>
        <authorList>
            <person name="Eastman K.E."/>
            <person name="Pendleton A.L."/>
            <person name="Shaikh M.A."/>
            <person name="Suttiyut T."/>
            <person name="Ogas R."/>
            <person name="Tomko P."/>
            <person name="Gavelis G."/>
            <person name="Widhalm J.R."/>
            <person name="Wisecaver J.H."/>
        </authorList>
    </citation>
    <scope>NUCLEOTIDE SEQUENCE</scope>
    <source>
        <strain evidence="1">ECLA1</strain>
    </source>
</reference>
<dbReference type="Proteomes" id="UP001283361">
    <property type="component" value="Unassembled WGS sequence"/>
</dbReference>
<accession>A0AAE1CJE2</accession>
<keyword evidence="2" id="KW-1185">Reference proteome</keyword>
<proteinExistence type="predicted"/>
<dbReference type="AlphaFoldDB" id="A0AAE1CJE2"/>
<evidence type="ECO:0000313" key="2">
    <source>
        <dbReference type="Proteomes" id="UP001283361"/>
    </source>
</evidence>